<evidence type="ECO:0000313" key="2">
    <source>
        <dbReference type="EMBL" id="TBU29020.1"/>
    </source>
</evidence>
<dbReference type="AlphaFoldDB" id="A0A4Q9MMW2"/>
<gene>
    <name evidence="2" type="ORF">BD311DRAFT_757232</name>
</gene>
<feature type="transmembrane region" description="Helical" evidence="1">
    <location>
        <begin position="189"/>
        <end position="211"/>
    </location>
</feature>
<feature type="transmembrane region" description="Helical" evidence="1">
    <location>
        <begin position="44"/>
        <end position="67"/>
    </location>
</feature>
<dbReference type="Proteomes" id="UP000292957">
    <property type="component" value="Unassembled WGS sequence"/>
</dbReference>
<dbReference type="EMBL" id="ML143416">
    <property type="protein sequence ID" value="TBU29020.1"/>
    <property type="molecule type" value="Genomic_DNA"/>
</dbReference>
<proteinExistence type="predicted"/>
<organism evidence="2">
    <name type="scientific">Dichomitus squalens</name>
    <dbReference type="NCBI Taxonomy" id="114155"/>
    <lineage>
        <taxon>Eukaryota</taxon>
        <taxon>Fungi</taxon>
        <taxon>Dikarya</taxon>
        <taxon>Basidiomycota</taxon>
        <taxon>Agaricomycotina</taxon>
        <taxon>Agaricomycetes</taxon>
        <taxon>Polyporales</taxon>
        <taxon>Polyporaceae</taxon>
        <taxon>Dichomitus</taxon>
    </lineage>
</organism>
<protein>
    <submittedName>
        <fullName evidence="2">Uncharacterized protein</fullName>
    </submittedName>
</protein>
<accession>A0A4Q9MMW2</accession>
<feature type="transmembrane region" description="Helical" evidence="1">
    <location>
        <begin position="223"/>
        <end position="244"/>
    </location>
</feature>
<name>A0A4Q9MMW2_9APHY</name>
<evidence type="ECO:0000256" key="1">
    <source>
        <dbReference type="SAM" id="Phobius"/>
    </source>
</evidence>
<keyword evidence="1" id="KW-0472">Membrane</keyword>
<keyword evidence="1" id="KW-0812">Transmembrane</keyword>
<keyword evidence="1" id="KW-1133">Transmembrane helix</keyword>
<sequence length="367" mass="40668">MSHTSRNHPSHYLARRTRITRMPAMPMERLSLTTLVMPLAQTRLALLLVLPDLSTLLSLVVAVPLLARCRGRACWSSTVGRRGVGRSEKLKTHTRTSCSSGSHQLLLPLVSHLLLTLTALSLRSSVRCSLRTLCRDFHPLPFTPPHASRLSPPVNIYLSSYSPRVPSWSHLHTICQPYMYVYMDGHQDLSVLALALFCLTSCISSFPVPCSSLPHPSLSPSRCVLSIASVTSSFARGTAFVLFVSSRTPVSVRCVLHVCSSLLSLLLQLCKRGVGGQAGRERRAAWTRVICLVHGHSYHLPSSPRPPPALLIDTPRIIDTHTPVWGDCLCLRTIDDLFLDGRRYAYPRHAPIQQQQLHITDSFSAKV</sequence>
<reference evidence="2" key="1">
    <citation type="submission" date="2019-01" db="EMBL/GenBank/DDBJ databases">
        <title>Draft genome sequences of three monokaryotic isolates of the white-rot basidiomycete fungus Dichomitus squalens.</title>
        <authorList>
            <consortium name="DOE Joint Genome Institute"/>
            <person name="Lopez S.C."/>
            <person name="Andreopoulos B."/>
            <person name="Pangilinan J."/>
            <person name="Lipzen A."/>
            <person name="Riley R."/>
            <person name="Ahrendt S."/>
            <person name="Ng V."/>
            <person name="Barry K."/>
            <person name="Daum C."/>
            <person name="Grigoriev I.V."/>
            <person name="Hilden K.S."/>
            <person name="Makela M.R."/>
            <person name="de Vries R.P."/>
        </authorList>
    </citation>
    <scope>NUCLEOTIDE SEQUENCE [LARGE SCALE GENOMIC DNA]</scope>
    <source>
        <strain evidence="2">OM18370.1</strain>
    </source>
</reference>